<dbReference type="EMBL" id="LUKD01000001">
    <property type="protein sequence ID" value="KYG68124.1"/>
    <property type="molecule type" value="Genomic_DNA"/>
</dbReference>
<accession>A0A161PD59</accession>
<comment type="caution">
    <text evidence="3">The sequence shown here is derived from an EMBL/GenBank/DDBJ whole genome shotgun (WGS) entry which is preliminary data.</text>
</comment>
<dbReference type="Pfam" id="PF13645">
    <property type="entry name" value="YkuD_2"/>
    <property type="match status" value="1"/>
</dbReference>
<dbReference type="PANTHER" id="PTHR38477:SF1">
    <property type="entry name" value="MUREIN L,D-TRANSPEPTIDASE CATALYTIC DOMAIN FAMILY PROTEIN"/>
    <property type="match status" value="1"/>
</dbReference>
<gene>
    <name evidence="3" type="ORF">AZI87_02365</name>
</gene>
<feature type="region of interest" description="Disordered" evidence="1">
    <location>
        <begin position="236"/>
        <end position="266"/>
    </location>
</feature>
<name>A0A161PD59_BDEBC</name>
<dbReference type="Proteomes" id="UP000075799">
    <property type="component" value="Unassembled WGS sequence"/>
</dbReference>
<evidence type="ECO:0000256" key="1">
    <source>
        <dbReference type="SAM" id="MobiDB-lite"/>
    </source>
</evidence>
<feature type="region of interest" description="Disordered" evidence="1">
    <location>
        <begin position="283"/>
        <end position="303"/>
    </location>
</feature>
<evidence type="ECO:0000313" key="4">
    <source>
        <dbReference type="Proteomes" id="UP000075799"/>
    </source>
</evidence>
<reference evidence="3 4" key="1">
    <citation type="submission" date="2016-03" db="EMBL/GenBank/DDBJ databases">
        <authorList>
            <person name="Ploux O."/>
        </authorList>
    </citation>
    <scope>NUCLEOTIDE SEQUENCE [LARGE SCALE GENOMIC DNA]</scope>
    <source>
        <strain evidence="3 4">EC13</strain>
    </source>
</reference>
<dbReference type="AlphaFoldDB" id="A0A161PD59"/>
<dbReference type="PANTHER" id="PTHR38477">
    <property type="entry name" value="HYPOTHETICAL EXPORTED PROTEIN"/>
    <property type="match status" value="1"/>
</dbReference>
<sequence>MFKALSLISVTLLSLQSWAGSIYDVKIKNVPLYDVFKKQGVPEAALQRTFEFLDVNGGKTVRVRTKVRARTSTFMAEKEVTIKDDNMAAIIDFSLPSSERRLFVMNLKTGAVSKHFVAHGKGSGVKVASKFSNIDGSKMSSLGFYLGGTTYYGSHGQSLNLYGLESTNSKAAERDIVMHAADYVSEDFVKSQGRLGRSWGCPAVAPGILPKMINNFKEGGVIYAYHKDLIKASTKNPTLQEVEHDGDDEDIDLPGEEESIRNGGAPIKTAEVKQESVGELATVPVPAPAPREQIATPAPTDQK</sequence>
<feature type="chain" id="PRO_5007825442" description="Murein L,D-transpeptidase catalytic domain family protein" evidence="2">
    <location>
        <begin position="20"/>
        <end position="303"/>
    </location>
</feature>
<dbReference type="RefSeq" id="WP_063204827.1">
    <property type="nucleotide sequence ID" value="NZ_LUKD01000001.1"/>
</dbReference>
<keyword evidence="2" id="KW-0732">Signal</keyword>
<feature type="signal peptide" evidence="2">
    <location>
        <begin position="1"/>
        <end position="19"/>
    </location>
</feature>
<evidence type="ECO:0000313" key="3">
    <source>
        <dbReference type="EMBL" id="KYG68124.1"/>
    </source>
</evidence>
<feature type="compositionally biased region" description="Acidic residues" evidence="1">
    <location>
        <begin position="244"/>
        <end position="257"/>
    </location>
</feature>
<protein>
    <recommendedName>
        <fullName evidence="5">Murein L,D-transpeptidase catalytic domain family protein</fullName>
    </recommendedName>
</protein>
<evidence type="ECO:0008006" key="5">
    <source>
        <dbReference type="Google" id="ProtNLM"/>
    </source>
</evidence>
<organism evidence="3 4">
    <name type="scientific">Bdellovibrio bacteriovorus</name>
    <dbReference type="NCBI Taxonomy" id="959"/>
    <lineage>
        <taxon>Bacteria</taxon>
        <taxon>Pseudomonadati</taxon>
        <taxon>Bdellovibrionota</taxon>
        <taxon>Bdellovibrionia</taxon>
        <taxon>Bdellovibrionales</taxon>
        <taxon>Pseudobdellovibrionaceae</taxon>
        <taxon>Bdellovibrio</taxon>
    </lineage>
</organism>
<proteinExistence type="predicted"/>
<dbReference type="InterPro" id="IPR032676">
    <property type="entry name" value="YkuD_2"/>
</dbReference>
<dbReference type="OrthoDB" id="5290288at2"/>
<evidence type="ECO:0000256" key="2">
    <source>
        <dbReference type="SAM" id="SignalP"/>
    </source>
</evidence>